<dbReference type="InterPro" id="IPR036770">
    <property type="entry name" value="Ankyrin_rpt-contain_sf"/>
</dbReference>
<feature type="region of interest" description="Disordered" evidence="9">
    <location>
        <begin position="216"/>
        <end position="261"/>
    </location>
</feature>
<comment type="caution">
    <text evidence="10">The sequence shown here is derived from an EMBL/GenBank/DDBJ whole genome shotgun (WGS) entry which is preliminary data.</text>
</comment>
<dbReference type="SUPFAM" id="SSF48403">
    <property type="entry name" value="Ankyrin repeat"/>
    <property type="match status" value="1"/>
</dbReference>
<dbReference type="PANTHER" id="PTHR15263:SF1">
    <property type="entry name" value="NF-KAPPA-B INHIBITOR-LIKE PROTEIN 1"/>
    <property type="match status" value="1"/>
</dbReference>
<organism evidence="10 11">
    <name type="scientific">Dreissena polymorpha</name>
    <name type="common">Zebra mussel</name>
    <name type="synonym">Mytilus polymorpha</name>
    <dbReference type="NCBI Taxonomy" id="45954"/>
    <lineage>
        <taxon>Eukaryota</taxon>
        <taxon>Metazoa</taxon>
        <taxon>Spiralia</taxon>
        <taxon>Lophotrochozoa</taxon>
        <taxon>Mollusca</taxon>
        <taxon>Bivalvia</taxon>
        <taxon>Autobranchia</taxon>
        <taxon>Heteroconchia</taxon>
        <taxon>Euheterodonta</taxon>
        <taxon>Imparidentia</taxon>
        <taxon>Neoheterodontei</taxon>
        <taxon>Myida</taxon>
        <taxon>Dreissenoidea</taxon>
        <taxon>Dreissenidae</taxon>
        <taxon>Dreissena</taxon>
    </lineage>
</organism>
<evidence type="ECO:0000256" key="5">
    <source>
        <dbReference type="ARBA" id="ARBA00023043"/>
    </source>
</evidence>
<evidence type="ECO:0000256" key="1">
    <source>
        <dbReference type="ARBA" id="ARBA00004123"/>
    </source>
</evidence>
<feature type="compositionally biased region" description="Polar residues" evidence="9">
    <location>
        <begin position="142"/>
        <end position="151"/>
    </location>
</feature>
<keyword evidence="11" id="KW-1185">Reference proteome</keyword>
<keyword evidence="4" id="KW-0677">Repeat</keyword>
<sequence length="380" mass="44706">MKPKRLSKLKQYIRENRPHKLKSLVRKHDIDLSSIQLGRSRNMVHYCCKHGLGPILRYLLQEGVSGSQQDSAGRTPLHLALHRALELETSKQWDATTECYNELVLPLIECYPTTLSLADRAGDTCRHLLQRLVERREKHEAGTSQDWSQPQGGREDERAWRDKLAEEMMFEHQEMWGTYEPDPSWDSEAEEVCDNWADRIREEYFARKRAQERATLYGNHGNRGQHRQKRVNGDGSDGRSDESEARGSERRKETLEEARERMRKEFEKNRLKDATIDVLKMRMKYEDRYTKAMEKTNTAVMKYSDVPWPSVKGEGSDMSVLFDKLEPGSPEYRKYLRDQQVRWHPDKFLQRFGSRLCDTDREKIIARVTVLSQNFNKLKT</sequence>
<dbReference type="Pfam" id="PF12796">
    <property type="entry name" value="Ank_2"/>
    <property type="match status" value="1"/>
</dbReference>
<dbReference type="OrthoDB" id="412109at2759"/>
<keyword evidence="6" id="KW-0539">Nucleus</keyword>
<dbReference type="GO" id="GO:0043124">
    <property type="term" value="P:negative regulation of canonical NF-kappaB signal transduction"/>
    <property type="evidence" value="ECO:0007669"/>
    <property type="project" value="InterPro"/>
</dbReference>
<keyword evidence="3" id="KW-0597">Phosphoprotein</keyword>
<evidence type="ECO:0000256" key="8">
    <source>
        <dbReference type="ARBA" id="ARBA00030802"/>
    </source>
</evidence>
<evidence type="ECO:0000256" key="3">
    <source>
        <dbReference type="ARBA" id="ARBA00022553"/>
    </source>
</evidence>
<dbReference type="Proteomes" id="UP000828390">
    <property type="component" value="Unassembled WGS sequence"/>
</dbReference>
<proteinExistence type="predicted"/>
<evidence type="ECO:0000256" key="2">
    <source>
        <dbReference type="ARBA" id="ARBA00014259"/>
    </source>
</evidence>
<dbReference type="EMBL" id="JAIWYP010000007">
    <property type="protein sequence ID" value="KAH3801791.1"/>
    <property type="molecule type" value="Genomic_DNA"/>
</dbReference>
<comment type="subcellular location">
    <subcellularLocation>
        <location evidence="1">Nucleus</location>
    </subcellularLocation>
</comment>
<dbReference type="InterPro" id="IPR002110">
    <property type="entry name" value="Ankyrin_rpt"/>
</dbReference>
<dbReference type="AlphaFoldDB" id="A0A9D4FRS8"/>
<feature type="compositionally biased region" description="Basic and acidic residues" evidence="9">
    <location>
        <begin position="236"/>
        <end position="261"/>
    </location>
</feature>
<evidence type="ECO:0000256" key="9">
    <source>
        <dbReference type="SAM" id="MobiDB-lite"/>
    </source>
</evidence>
<evidence type="ECO:0000256" key="4">
    <source>
        <dbReference type="ARBA" id="ARBA00022737"/>
    </source>
</evidence>
<protein>
    <recommendedName>
        <fullName evidence="2">NF-kappa-B inhibitor-like protein 1</fullName>
    </recommendedName>
    <alternativeName>
        <fullName evidence="7">Inhibitor of kappa B-like protein</fullName>
    </alternativeName>
    <alternativeName>
        <fullName evidence="8">Nuclear factor of kappa light polypeptide gene enhancer in B-cells inhibitor-like 1</fullName>
    </alternativeName>
</protein>
<dbReference type="Gene3D" id="1.25.40.20">
    <property type="entry name" value="Ankyrin repeat-containing domain"/>
    <property type="match status" value="1"/>
</dbReference>
<keyword evidence="5" id="KW-0040">ANK repeat</keyword>
<gene>
    <name evidence="10" type="ORF">DPMN_155453</name>
</gene>
<evidence type="ECO:0000313" key="11">
    <source>
        <dbReference type="Proteomes" id="UP000828390"/>
    </source>
</evidence>
<evidence type="ECO:0000256" key="6">
    <source>
        <dbReference type="ARBA" id="ARBA00023242"/>
    </source>
</evidence>
<accession>A0A9D4FRS8</accession>
<evidence type="ECO:0000256" key="7">
    <source>
        <dbReference type="ARBA" id="ARBA00030621"/>
    </source>
</evidence>
<evidence type="ECO:0000313" key="10">
    <source>
        <dbReference type="EMBL" id="KAH3801791.1"/>
    </source>
</evidence>
<dbReference type="PANTHER" id="PTHR15263">
    <property type="entry name" value="I-KAPPA-B-LIKE PROTEIN IKBL"/>
    <property type="match status" value="1"/>
</dbReference>
<feature type="region of interest" description="Disordered" evidence="9">
    <location>
        <begin position="137"/>
        <end position="158"/>
    </location>
</feature>
<dbReference type="InterPro" id="IPR038753">
    <property type="entry name" value="NFKBIL1"/>
</dbReference>
<reference evidence="10" key="1">
    <citation type="journal article" date="2019" name="bioRxiv">
        <title>The Genome of the Zebra Mussel, Dreissena polymorpha: A Resource for Invasive Species Research.</title>
        <authorList>
            <person name="McCartney M.A."/>
            <person name="Auch B."/>
            <person name="Kono T."/>
            <person name="Mallez S."/>
            <person name="Zhang Y."/>
            <person name="Obille A."/>
            <person name="Becker A."/>
            <person name="Abrahante J.E."/>
            <person name="Garbe J."/>
            <person name="Badalamenti J.P."/>
            <person name="Herman A."/>
            <person name="Mangelson H."/>
            <person name="Liachko I."/>
            <person name="Sullivan S."/>
            <person name="Sone E.D."/>
            <person name="Koren S."/>
            <person name="Silverstein K.A.T."/>
            <person name="Beckman K.B."/>
            <person name="Gohl D.M."/>
        </authorList>
    </citation>
    <scope>NUCLEOTIDE SEQUENCE</scope>
    <source>
        <strain evidence="10">Duluth1</strain>
        <tissue evidence="10">Whole animal</tissue>
    </source>
</reference>
<name>A0A9D4FRS8_DREPO</name>
<dbReference type="GO" id="GO:0005634">
    <property type="term" value="C:nucleus"/>
    <property type="evidence" value="ECO:0007669"/>
    <property type="project" value="UniProtKB-SubCell"/>
</dbReference>
<reference evidence="10" key="2">
    <citation type="submission" date="2020-11" db="EMBL/GenBank/DDBJ databases">
        <authorList>
            <person name="McCartney M.A."/>
            <person name="Auch B."/>
            <person name="Kono T."/>
            <person name="Mallez S."/>
            <person name="Becker A."/>
            <person name="Gohl D.M."/>
            <person name="Silverstein K.A.T."/>
            <person name="Koren S."/>
            <person name="Bechman K.B."/>
            <person name="Herman A."/>
            <person name="Abrahante J.E."/>
            <person name="Garbe J."/>
        </authorList>
    </citation>
    <scope>NUCLEOTIDE SEQUENCE</scope>
    <source>
        <strain evidence="10">Duluth1</strain>
        <tissue evidence="10">Whole animal</tissue>
    </source>
</reference>